<dbReference type="Proteomes" id="UP001597474">
    <property type="component" value="Unassembled WGS sequence"/>
</dbReference>
<dbReference type="PANTHER" id="PTHR35008">
    <property type="entry name" value="BLL4482 PROTEIN-RELATED"/>
    <property type="match status" value="1"/>
</dbReference>
<evidence type="ECO:0000259" key="5">
    <source>
        <dbReference type="PROSITE" id="PS51007"/>
    </source>
</evidence>
<dbReference type="Gene3D" id="1.10.760.10">
    <property type="entry name" value="Cytochrome c-like domain"/>
    <property type="match status" value="2"/>
</dbReference>
<protein>
    <submittedName>
        <fullName evidence="6">C-type cytochrome</fullName>
    </submittedName>
</protein>
<dbReference type="RefSeq" id="WP_386372845.1">
    <property type="nucleotide sequence ID" value="NZ_JBHUMP010000004.1"/>
</dbReference>
<dbReference type="InterPro" id="IPR051459">
    <property type="entry name" value="Cytochrome_c-type_DH"/>
</dbReference>
<dbReference type="EMBL" id="JBHUMP010000004">
    <property type="protein sequence ID" value="MFD2739331.1"/>
    <property type="molecule type" value="Genomic_DNA"/>
</dbReference>
<keyword evidence="2 4" id="KW-0479">Metal-binding</keyword>
<keyword evidence="3 4" id="KW-0408">Iron</keyword>
<evidence type="ECO:0000256" key="3">
    <source>
        <dbReference type="ARBA" id="ARBA00023004"/>
    </source>
</evidence>
<reference evidence="7" key="1">
    <citation type="journal article" date="2019" name="Int. J. Syst. Evol. Microbiol.">
        <title>The Global Catalogue of Microorganisms (GCM) 10K type strain sequencing project: providing services to taxonomists for standard genome sequencing and annotation.</title>
        <authorList>
            <consortium name="The Broad Institute Genomics Platform"/>
            <consortium name="The Broad Institute Genome Sequencing Center for Infectious Disease"/>
            <person name="Wu L."/>
            <person name="Ma J."/>
        </authorList>
    </citation>
    <scope>NUCLEOTIDE SEQUENCE [LARGE SCALE GENOMIC DNA]</scope>
    <source>
        <strain evidence="7">TISTR 2562</strain>
    </source>
</reference>
<evidence type="ECO:0000256" key="1">
    <source>
        <dbReference type="ARBA" id="ARBA00022617"/>
    </source>
</evidence>
<comment type="caution">
    <text evidence="6">The sequence shown here is derived from an EMBL/GenBank/DDBJ whole genome shotgun (WGS) entry which is preliminary data.</text>
</comment>
<dbReference type="PROSITE" id="PS51007">
    <property type="entry name" value="CYTC"/>
    <property type="match status" value="2"/>
</dbReference>
<dbReference type="InterPro" id="IPR009056">
    <property type="entry name" value="Cyt_c-like_dom"/>
</dbReference>
<gene>
    <name evidence="6" type="ORF">ACFSUD_07125</name>
</gene>
<dbReference type="PANTHER" id="PTHR35008:SF8">
    <property type="entry name" value="ALCOHOL DEHYDROGENASE CYTOCHROME C SUBUNIT"/>
    <property type="match status" value="1"/>
</dbReference>
<evidence type="ECO:0000313" key="6">
    <source>
        <dbReference type="EMBL" id="MFD2739331.1"/>
    </source>
</evidence>
<dbReference type="Pfam" id="PF00034">
    <property type="entry name" value="Cytochrom_C"/>
    <property type="match status" value="1"/>
</dbReference>
<evidence type="ECO:0000256" key="4">
    <source>
        <dbReference type="PROSITE-ProRule" id="PRU00433"/>
    </source>
</evidence>
<dbReference type="SUPFAM" id="SSF46626">
    <property type="entry name" value="Cytochrome c"/>
    <property type="match status" value="2"/>
</dbReference>
<accession>A0ABW5U2E1</accession>
<evidence type="ECO:0000256" key="2">
    <source>
        <dbReference type="ARBA" id="ARBA00022723"/>
    </source>
</evidence>
<sequence length="296" mass="31959">MRRLLLILLIGLLMVGGLGWALTRPADLERDLAADHQPDPEAGALVFTAAGCASCHAAPKSEGEDRLVLTGGMGFASDFGTFHAPNISPHPEAGIGSWSFEDFARALTRGVSPEGEHYYPAFPYTAYQHMTAEDLRDLFAYMQSLPPDATPSRAHEVGFPFNIRRGLGLWKRLFMAQDHVVAASGNAQLVRGRYLVEALAHCGECHTPRNALGGLDRSRWLAGAPNLSGKGRIPNITPGELSWSEADLMGYFTTGFTPDYDTAGGEMAEVVDNLAQLPESDRAAIITYLKALPPIP</sequence>
<name>A0ABW5U2E1_9RHOB</name>
<keyword evidence="7" id="KW-1185">Reference proteome</keyword>
<proteinExistence type="predicted"/>
<dbReference type="InterPro" id="IPR036909">
    <property type="entry name" value="Cyt_c-like_dom_sf"/>
</dbReference>
<organism evidence="6 7">
    <name type="scientific">Sulfitobacter aestuarii</name>
    <dbReference type="NCBI Taxonomy" id="2161676"/>
    <lineage>
        <taxon>Bacteria</taxon>
        <taxon>Pseudomonadati</taxon>
        <taxon>Pseudomonadota</taxon>
        <taxon>Alphaproteobacteria</taxon>
        <taxon>Rhodobacterales</taxon>
        <taxon>Roseobacteraceae</taxon>
        <taxon>Sulfitobacter</taxon>
    </lineage>
</organism>
<feature type="domain" description="Cytochrome c" evidence="5">
    <location>
        <begin position="187"/>
        <end position="293"/>
    </location>
</feature>
<keyword evidence="1 4" id="KW-0349">Heme</keyword>
<feature type="domain" description="Cytochrome c" evidence="5">
    <location>
        <begin position="38"/>
        <end position="146"/>
    </location>
</feature>
<evidence type="ECO:0000313" key="7">
    <source>
        <dbReference type="Proteomes" id="UP001597474"/>
    </source>
</evidence>